<dbReference type="SUPFAM" id="SSF55729">
    <property type="entry name" value="Acyl-CoA N-acyltransferases (Nat)"/>
    <property type="match status" value="1"/>
</dbReference>
<dbReference type="InterPro" id="IPR000182">
    <property type="entry name" value="GNAT_dom"/>
</dbReference>
<dbReference type="Proteomes" id="UP001154312">
    <property type="component" value="Unassembled WGS sequence"/>
</dbReference>
<sequence>MYKFLELNNLDSTYFKTVIECCREVFNYSIKEINSLISKLQANENEQVRAHIIYADCLGELVGFAIFYYFPKNQVGFIEALVVLENYRNQGIGSQLYGHMMDLLKKLYPQCAGHVLEICRQKENYQKRKSFFLKQGCIPIALDFFTMDPVVSKSGINILYHPYRLNQTFSLKTMEDIFREMAINLVHTITVPFRFRQRARKRLG</sequence>
<reference evidence="2" key="1">
    <citation type="submission" date="2022-02" db="EMBL/GenBank/DDBJ databases">
        <authorList>
            <person name="Leng L."/>
        </authorList>
    </citation>
    <scope>NUCLEOTIDE SEQUENCE</scope>
    <source>
        <strain evidence="2">JI</strain>
    </source>
</reference>
<comment type="caution">
    <text evidence="2">The sequence shown here is derived from an EMBL/GenBank/DDBJ whole genome shotgun (WGS) entry which is preliminary data.</text>
</comment>
<dbReference type="PROSITE" id="PS51186">
    <property type="entry name" value="GNAT"/>
    <property type="match status" value="1"/>
</dbReference>
<dbReference type="Gene3D" id="3.40.630.30">
    <property type="match status" value="1"/>
</dbReference>
<evidence type="ECO:0000259" key="1">
    <source>
        <dbReference type="PROSITE" id="PS51186"/>
    </source>
</evidence>
<evidence type="ECO:0000313" key="3">
    <source>
        <dbReference type="Proteomes" id="UP001154312"/>
    </source>
</evidence>
<evidence type="ECO:0000313" key="2">
    <source>
        <dbReference type="EMBL" id="MDF9408970.1"/>
    </source>
</evidence>
<gene>
    <name evidence="2" type="ORF">L7E55_11470</name>
</gene>
<dbReference type="Pfam" id="PF00583">
    <property type="entry name" value="Acetyltransf_1"/>
    <property type="match status" value="1"/>
</dbReference>
<keyword evidence="3" id="KW-1185">Reference proteome</keyword>
<dbReference type="AlphaFoldDB" id="A0A9X4H2M2"/>
<protein>
    <submittedName>
        <fullName evidence="2">GNAT family N-acetyltransferase</fullName>
    </submittedName>
</protein>
<proteinExistence type="predicted"/>
<dbReference type="RefSeq" id="WP_277444377.1">
    <property type="nucleotide sequence ID" value="NZ_JAKOAV010000021.1"/>
</dbReference>
<organism evidence="2 3">
    <name type="scientific">Pelotomaculum isophthalicicum JI</name>
    <dbReference type="NCBI Taxonomy" id="947010"/>
    <lineage>
        <taxon>Bacteria</taxon>
        <taxon>Bacillati</taxon>
        <taxon>Bacillota</taxon>
        <taxon>Clostridia</taxon>
        <taxon>Eubacteriales</taxon>
        <taxon>Desulfotomaculaceae</taxon>
        <taxon>Pelotomaculum</taxon>
    </lineage>
</organism>
<dbReference type="EMBL" id="JAKOAV010000021">
    <property type="protein sequence ID" value="MDF9408970.1"/>
    <property type="molecule type" value="Genomic_DNA"/>
</dbReference>
<dbReference type="InterPro" id="IPR016181">
    <property type="entry name" value="Acyl_CoA_acyltransferase"/>
</dbReference>
<name>A0A9X4H2M2_9FIRM</name>
<dbReference type="GO" id="GO:0016747">
    <property type="term" value="F:acyltransferase activity, transferring groups other than amino-acyl groups"/>
    <property type="evidence" value="ECO:0007669"/>
    <property type="project" value="InterPro"/>
</dbReference>
<accession>A0A9X4H2M2</accession>
<dbReference type="CDD" id="cd04301">
    <property type="entry name" value="NAT_SF"/>
    <property type="match status" value="1"/>
</dbReference>
<feature type="domain" description="N-acetyltransferase" evidence="1">
    <location>
        <begin position="5"/>
        <end position="170"/>
    </location>
</feature>